<evidence type="ECO:0000256" key="3">
    <source>
        <dbReference type="ARBA" id="ARBA00023295"/>
    </source>
</evidence>
<dbReference type="InterPro" id="IPR001547">
    <property type="entry name" value="Glyco_hydro_5"/>
</dbReference>
<organism evidence="7 8">
    <name type="scientific">Nocardiopsis metallicus</name>
    <dbReference type="NCBI Taxonomy" id="179819"/>
    <lineage>
        <taxon>Bacteria</taxon>
        <taxon>Bacillati</taxon>
        <taxon>Actinomycetota</taxon>
        <taxon>Actinomycetes</taxon>
        <taxon>Streptosporangiales</taxon>
        <taxon>Nocardiopsidaceae</taxon>
        <taxon>Nocardiopsis</taxon>
    </lineage>
</organism>
<dbReference type="RefSeq" id="WP_184367200.1">
    <property type="nucleotide sequence ID" value="NZ_BAAAKM010000008.1"/>
</dbReference>
<dbReference type="PANTHER" id="PTHR31308:SF3">
    <property type="entry name" value="ENDOGLYCOCERAMIDASE"/>
    <property type="match status" value="1"/>
</dbReference>
<protein>
    <submittedName>
        <fullName evidence="7">Endoglycosylceramidase</fullName>
        <ecNumber evidence="7">3.2.1.123</ecNumber>
    </submittedName>
</protein>
<dbReference type="PANTHER" id="PTHR31308">
    <property type="match status" value="1"/>
</dbReference>
<dbReference type="GO" id="GO:0047876">
    <property type="term" value="F:endoglycosylceramidase activity"/>
    <property type="evidence" value="ECO:0007669"/>
    <property type="project" value="UniProtKB-EC"/>
</dbReference>
<accession>A0A840WFD0</accession>
<evidence type="ECO:0000259" key="6">
    <source>
        <dbReference type="Pfam" id="PF18564"/>
    </source>
</evidence>
<evidence type="ECO:0000313" key="7">
    <source>
        <dbReference type="EMBL" id="MBB5494123.1"/>
    </source>
</evidence>
<keyword evidence="8" id="KW-1185">Reference proteome</keyword>
<dbReference type="GO" id="GO:1901136">
    <property type="term" value="P:carbohydrate derivative catabolic process"/>
    <property type="evidence" value="ECO:0007669"/>
    <property type="project" value="UniProtKB-ARBA"/>
</dbReference>
<dbReference type="EMBL" id="JACHDO010000001">
    <property type="protein sequence ID" value="MBB5494123.1"/>
    <property type="molecule type" value="Genomic_DNA"/>
</dbReference>
<dbReference type="Pfam" id="PF18564">
    <property type="entry name" value="Glyco_hydro_5_C"/>
    <property type="match status" value="1"/>
</dbReference>
<dbReference type="InterPro" id="IPR052066">
    <property type="entry name" value="Glycosphingolipid_Hydrolases"/>
</dbReference>
<sequence length="494" mass="54297">MQRTGKRRLVTAALTALVLVLGGVVATVTRHDPGPTRYLTDDQGRALFLHGLNTSGSTKSDPDRLPWITEEDVQTEYDAMGTNFVRFLIQWQALEPEEGVYDEEYLDAVAERVEWYADRGYHVLLDMHQDLYGRYTSPEEHSGNGAPEWATHNDGLRVESNEMWELVYLEPGVVRAFDHFWGTTGEHPGLMDAYADAWGHVAARFSGHPAVLGYDLMNEPFGGSLQGADFEAGPLAELYRRSIARVREADQDTWIFVEGQAVGVNWGLPSHLPRLDDPRGDEPRIVYAPHMYALPMDLGQPYEGDAKRRVDASVDAWSHSVQLVGERLEAPIVLGEFGLDMSGAGAPEFVERILAETEAMSAGRVYWSNDHDGWGPWEDRAEGGELTPGPLAHVMNRAYPRAVAGEPLELGYDDAAETLSVRYTERAGVSGSTELYLPEDVFGGGPGQGFELTVDTPAGDGGWTSDWDGQLRILHVTVNGAADGDETALTVAPE</sequence>
<dbReference type="InterPro" id="IPR017853">
    <property type="entry name" value="GH"/>
</dbReference>
<proteinExistence type="inferred from homology"/>
<evidence type="ECO:0000256" key="1">
    <source>
        <dbReference type="ARBA" id="ARBA00005641"/>
    </source>
</evidence>
<comment type="similarity">
    <text evidence="1 4">Belongs to the glycosyl hydrolase 5 (cellulase A) family.</text>
</comment>
<reference evidence="7 8" key="1">
    <citation type="submission" date="2020-08" db="EMBL/GenBank/DDBJ databases">
        <title>Sequencing the genomes of 1000 actinobacteria strains.</title>
        <authorList>
            <person name="Klenk H.-P."/>
        </authorList>
    </citation>
    <scope>NUCLEOTIDE SEQUENCE [LARGE SCALE GENOMIC DNA]</scope>
    <source>
        <strain evidence="7 8">DSM 44598</strain>
    </source>
</reference>
<gene>
    <name evidence="7" type="ORF">HNR07_005260</name>
</gene>
<dbReference type="InterPro" id="IPR013780">
    <property type="entry name" value="Glyco_hydro_b"/>
</dbReference>
<dbReference type="Pfam" id="PF00150">
    <property type="entry name" value="Cellulase"/>
    <property type="match status" value="1"/>
</dbReference>
<dbReference type="PROSITE" id="PS00659">
    <property type="entry name" value="GLYCOSYL_HYDROL_F5"/>
    <property type="match status" value="1"/>
</dbReference>
<evidence type="ECO:0000256" key="2">
    <source>
        <dbReference type="ARBA" id="ARBA00022801"/>
    </source>
</evidence>
<dbReference type="AlphaFoldDB" id="A0A840WFD0"/>
<comment type="caution">
    <text evidence="7">The sequence shown here is derived from an EMBL/GenBank/DDBJ whole genome shotgun (WGS) entry which is preliminary data.</text>
</comment>
<dbReference type="Gene3D" id="2.60.40.1180">
    <property type="entry name" value="Golgi alpha-mannosidase II"/>
    <property type="match status" value="1"/>
</dbReference>
<dbReference type="EC" id="3.2.1.123" evidence="7"/>
<dbReference type="GO" id="GO:0000272">
    <property type="term" value="P:polysaccharide catabolic process"/>
    <property type="evidence" value="ECO:0007669"/>
    <property type="project" value="InterPro"/>
</dbReference>
<feature type="domain" description="Glycoside hydrolase family 5 C-terminal" evidence="6">
    <location>
        <begin position="397"/>
        <end position="487"/>
    </location>
</feature>
<dbReference type="InterPro" id="IPR041036">
    <property type="entry name" value="GH5_C"/>
</dbReference>
<name>A0A840WFD0_9ACTN</name>
<dbReference type="Proteomes" id="UP000579647">
    <property type="component" value="Unassembled WGS sequence"/>
</dbReference>
<dbReference type="GO" id="GO:0016042">
    <property type="term" value="P:lipid catabolic process"/>
    <property type="evidence" value="ECO:0007669"/>
    <property type="project" value="UniProtKB-ARBA"/>
</dbReference>
<evidence type="ECO:0000259" key="5">
    <source>
        <dbReference type="Pfam" id="PF00150"/>
    </source>
</evidence>
<keyword evidence="3 4" id="KW-0326">Glycosidase</keyword>
<dbReference type="Gene3D" id="3.20.20.80">
    <property type="entry name" value="Glycosidases"/>
    <property type="match status" value="1"/>
</dbReference>
<keyword evidence="2 4" id="KW-0378">Hydrolase</keyword>
<feature type="domain" description="Glycoside hydrolase family 5" evidence="5">
    <location>
        <begin position="49"/>
        <end position="371"/>
    </location>
</feature>
<evidence type="ECO:0000313" key="8">
    <source>
        <dbReference type="Proteomes" id="UP000579647"/>
    </source>
</evidence>
<dbReference type="SUPFAM" id="SSF51445">
    <property type="entry name" value="(Trans)glycosidases"/>
    <property type="match status" value="1"/>
</dbReference>
<evidence type="ECO:0000256" key="4">
    <source>
        <dbReference type="RuleBase" id="RU361153"/>
    </source>
</evidence>
<dbReference type="InterPro" id="IPR018087">
    <property type="entry name" value="Glyco_hydro_5_CS"/>
</dbReference>